<keyword evidence="2" id="KW-1185">Reference proteome</keyword>
<dbReference type="CDD" id="cd06554">
    <property type="entry name" value="ASCH_ASC-1_like"/>
    <property type="match status" value="1"/>
</dbReference>
<proteinExistence type="predicted"/>
<protein>
    <submittedName>
        <fullName evidence="1">ASCH domain-containing protein</fullName>
    </submittedName>
</protein>
<dbReference type="InterPro" id="IPR015947">
    <property type="entry name" value="PUA-like_sf"/>
</dbReference>
<sequence>MSSILPKLALSVRQPWTWAIAAGHKPVENRSWRAPNSALRYRGPVAIHAARGMTRDEYEDAADFMRSIGVECPPAADLQRGGIVAIAIVTDIVKSMDSPWFFGPRGLVLDDVRPIDFIPCAGQLGFFEWRRDDTLAPPAPARWMMPRQRVQADIPDLFMKGSGHG</sequence>
<organism evidence="1 2">
    <name type="scientific">Shinella pollutisoli</name>
    <dbReference type="NCBI Taxonomy" id="2250594"/>
    <lineage>
        <taxon>Bacteria</taxon>
        <taxon>Pseudomonadati</taxon>
        <taxon>Pseudomonadota</taxon>
        <taxon>Alphaproteobacteria</taxon>
        <taxon>Hyphomicrobiales</taxon>
        <taxon>Rhizobiaceae</taxon>
        <taxon>Shinella</taxon>
    </lineage>
</organism>
<evidence type="ECO:0000313" key="1">
    <source>
        <dbReference type="EMBL" id="MFC3074965.1"/>
    </source>
</evidence>
<gene>
    <name evidence="1" type="ORF">ACFOHH_17780</name>
</gene>
<evidence type="ECO:0000313" key="2">
    <source>
        <dbReference type="Proteomes" id="UP001595377"/>
    </source>
</evidence>
<name>A0ABV7DJ35_9HYPH</name>
<dbReference type="SUPFAM" id="SSF88697">
    <property type="entry name" value="PUA domain-like"/>
    <property type="match status" value="1"/>
</dbReference>
<dbReference type="Gene3D" id="2.30.130.30">
    <property type="entry name" value="Hypothetical protein"/>
    <property type="match status" value="1"/>
</dbReference>
<dbReference type="EMBL" id="JBHRSP010000029">
    <property type="protein sequence ID" value="MFC3074965.1"/>
    <property type="molecule type" value="Genomic_DNA"/>
</dbReference>
<reference evidence="2" key="1">
    <citation type="journal article" date="2019" name="Int. J. Syst. Evol. Microbiol.">
        <title>The Global Catalogue of Microorganisms (GCM) 10K type strain sequencing project: providing services to taxonomists for standard genome sequencing and annotation.</title>
        <authorList>
            <consortium name="The Broad Institute Genomics Platform"/>
            <consortium name="The Broad Institute Genome Sequencing Center for Infectious Disease"/>
            <person name="Wu L."/>
            <person name="Ma J."/>
        </authorList>
    </citation>
    <scope>NUCLEOTIDE SEQUENCE [LARGE SCALE GENOMIC DNA]</scope>
    <source>
        <strain evidence="2">KCTC 52677</strain>
    </source>
</reference>
<comment type="caution">
    <text evidence="1">The sequence shown here is derived from an EMBL/GenBank/DDBJ whole genome shotgun (WGS) entry which is preliminary data.</text>
</comment>
<dbReference type="Proteomes" id="UP001595377">
    <property type="component" value="Unassembled WGS sequence"/>
</dbReference>
<accession>A0ABV7DJ35</accession>
<dbReference type="RefSeq" id="WP_257315630.1">
    <property type="nucleotide sequence ID" value="NZ_JANFDG010000013.1"/>
</dbReference>